<dbReference type="SUPFAM" id="SSF52540">
    <property type="entry name" value="P-loop containing nucleoside triphosphate hydrolases"/>
    <property type="match status" value="1"/>
</dbReference>
<evidence type="ECO:0000313" key="4">
    <source>
        <dbReference type="EMBL" id="KAK3603259.1"/>
    </source>
</evidence>
<keyword evidence="5" id="KW-1185">Reference proteome</keyword>
<comment type="similarity">
    <text evidence="1">Belongs to the sulfotransferase 1 family.</text>
</comment>
<evidence type="ECO:0000256" key="2">
    <source>
        <dbReference type="ARBA" id="ARBA00022679"/>
    </source>
</evidence>
<evidence type="ECO:0000259" key="3">
    <source>
        <dbReference type="Pfam" id="PF00685"/>
    </source>
</evidence>
<dbReference type="GO" id="GO:0008146">
    <property type="term" value="F:sulfotransferase activity"/>
    <property type="evidence" value="ECO:0007669"/>
    <property type="project" value="InterPro"/>
</dbReference>
<keyword evidence="2" id="KW-0808">Transferase</keyword>
<gene>
    <name evidence="4" type="ORF">CHS0354_007590</name>
</gene>
<dbReference type="EMBL" id="JAEAOA010000519">
    <property type="protein sequence ID" value="KAK3603259.1"/>
    <property type="molecule type" value="Genomic_DNA"/>
</dbReference>
<organism evidence="4 5">
    <name type="scientific">Potamilus streckersoni</name>
    <dbReference type="NCBI Taxonomy" id="2493646"/>
    <lineage>
        <taxon>Eukaryota</taxon>
        <taxon>Metazoa</taxon>
        <taxon>Spiralia</taxon>
        <taxon>Lophotrochozoa</taxon>
        <taxon>Mollusca</taxon>
        <taxon>Bivalvia</taxon>
        <taxon>Autobranchia</taxon>
        <taxon>Heteroconchia</taxon>
        <taxon>Palaeoheterodonta</taxon>
        <taxon>Unionida</taxon>
        <taxon>Unionoidea</taxon>
        <taxon>Unionidae</taxon>
        <taxon>Ambleminae</taxon>
        <taxon>Lampsilini</taxon>
        <taxon>Potamilus</taxon>
    </lineage>
</organism>
<dbReference type="AlphaFoldDB" id="A0AAE0T4L1"/>
<reference evidence="4" key="1">
    <citation type="journal article" date="2021" name="Genome Biol. Evol.">
        <title>A High-Quality Reference Genome for a Parasitic Bivalve with Doubly Uniparental Inheritance (Bivalvia: Unionida).</title>
        <authorList>
            <person name="Smith C.H."/>
        </authorList>
    </citation>
    <scope>NUCLEOTIDE SEQUENCE</scope>
    <source>
        <strain evidence="4">CHS0354</strain>
    </source>
</reference>
<sequence>MLLNGSAERIPVRKETAMLECVTRETYDNIKSPRVLNSHIYFRMLPEDFIKQRCKIVHVLRNPKDVAVSFYNHHFKILEYEYNGKWENYIHRFINGQVDYGSLFDYTLDWENVIQHHPDYPIHVIRYEDMKEDSIKETRRLARFLNVKADDRLIQNISEACNFDRMKQDKDSIDKEIADEWRDQQLGMYRKGQVGDWKNWFTVAQNELFDAVSAKKMKNSKVQFKYTL</sequence>
<accession>A0AAE0T4L1</accession>
<comment type="caution">
    <text evidence="4">The sequence shown here is derived from an EMBL/GenBank/DDBJ whole genome shotgun (WGS) entry which is preliminary data.</text>
</comment>
<dbReference type="PANTHER" id="PTHR11783">
    <property type="entry name" value="SULFOTRANSFERASE SULT"/>
    <property type="match status" value="1"/>
</dbReference>
<protein>
    <recommendedName>
        <fullName evidence="3">Sulfotransferase domain-containing protein</fullName>
    </recommendedName>
</protein>
<name>A0AAE0T4L1_9BIVA</name>
<reference evidence="4" key="2">
    <citation type="journal article" date="2021" name="Genome Biol. Evol.">
        <title>Developing a high-quality reference genome for a parasitic bivalve with doubly uniparental inheritance (Bivalvia: Unionida).</title>
        <authorList>
            <person name="Smith C.H."/>
        </authorList>
    </citation>
    <scope>NUCLEOTIDE SEQUENCE</scope>
    <source>
        <strain evidence="4">CHS0354</strain>
        <tissue evidence="4">Mantle</tissue>
    </source>
</reference>
<dbReference type="InterPro" id="IPR027417">
    <property type="entry name" value="P-loop_NTPase"/>
</dbReference>
<evidence type="ECO:0000256" key="1">
    <source>
        <dbReference type="ARBA" id="ARBA00005771"/>
    </source>
</evidence>
<reference evidence="4" key="3">
    <citation type="submission" date="2023-05" db="EMBL/GenBank/DDBJ databases">
        <authorList>
            <person name="Smith C.H."/>
        </authorList>
    </citation>
    <scope>NUCLEOTIDE SEQUENCE</scope>
    <source>
        <strain evidence="4">CHS0354</strain>
        <tissue evidence="4">Mantle</tissue>
    </source>
</reference>
<feature type="domain" description="Sulfotransferase" evidence="3">
    <location>
        <begin position="16"/>
        <end position="220"/>
    </location>
</feature>
<dbReference type="Gene3D" id="3.40.50.300">
    <property type="entry name" value="P-loop containing nucleotide triphosphate hydrolases"/>
    <property type="match status" value="1"/>
</dbReference>
<proteinExistence type="inferred from homology"/>
<evidence type="ECO:0000313" key="5">
    <source>
        <dbReference type="Proteomes" id="UP001195483"/>
    </source>
</evidence>
<dbReference type="InterPro" id="IPR000863">
    <property type="entry name" value="Sulfotransferase_dom"/>
</dbReference>
<dbReference type="Proteomes" id="UP001195483">
    <property type="component" value="Unassembled WGS sequence"/>
</dbReference>
<dbReference type="Pfam" id="PF00685">
    <property type="entry name" value="Sulfotransfer_1"/>
    <property type="match status" value="1"/>
</dbReference>